<keyword evidence="4" id="KW-0677">Repeat</keyword>
<evidence type="ECO:0000256" key="10">
    <source>
        <dbReference type="SAM" id="MobiDB-lite"/>
    </source>
</evidence>
<reference evidence="11 12" key="1">
    <citation type="submission" date="2015-08" db="EMBL/GenBank/DDBJ databases">
        <title>The genome of the Asian arowana (Scleropages formosus).</title>
        <authorList>
            <person name="Tan M.H."/>
            <person name="Gan H.M."/>
            <person name="Croft L.J."/>
            <person name="Austin C.M."/>
        </authorList>
    </citation>
    <scope>NUCLEOTIDE SEQUENCE [LARGE SCALE GENOMIC DNA]</scope>
    <source>
        <strain evidence="11">Aro1</strain>
    </source>
</reference>
<dbReference type="PANTHER" id="PTHR16056:SF16">
    <property type="entry name" value="REGULATOR OF MICROTUBULE DYNAMICS PROTEIN 1"/>
    <property type="match status" value="1"/>
</dbReference>
<dbReference type="InterPro" id="IPR011990">
    <property type="entry name" value="TPR-like_helical_dom_sf"/>
</dbReference>
<evidence type="ECO:0000256" key="1">
    <source>
        <dbReference type="ARBA" id="ARBA00004245"/>
    </source>
</evidence>
<keyword evidence="6" id="KW-0206">Cytoskeleton</keyword>
<dbReference type="GO" id="GO:0005876">
    <property type="term" value="C:spindle microtubule"/>
    <property type="evidence" value="ECO:0007669"/>
    <property type="project" value="TreeGrafter"/>
</dbReference>
<comment type="caution">
    <text evidence="11">The sequence shown here is derived from an EMBL/GenBank/DDBJ whole genome shotgun (WGS) entry which is preliminary data.</text>
</comment>
<dbReference type="GO" id="GO:0005739">
    <property type="term" value="C:mitochondrion"/>
    <property type="evidence" value="ECO:0007669"/>
    <property type="project" value="TreeGrafter"/>
</dbReference>
<dbReference type="EMBL" id="JARO02008515">
    <property type="protein sequence ID" value="KPP62629.1"/>
    <property type="molecule type" value="Genomic_DNA"/>
</dbReference>
<evidence type="ECO:0000256" key="6">
    <source>
        <dbReference type="ARBA" id="ARBA00023212"/>
    </source>
</evidence>
<dbReference type="Proteomes" id="UP000034805">
    <property type="component" value="Unassembled WGS sequence"/>
</dbReference>
<evidence type="ECO:0000256" key="7">
    <source>
        <dbReference type="ARBA" id="ARBA00038360"/>
    </source>
</evidence>
<gene>
    <name evidence="11" type="ORF">Z043_119175</name>
</gene>
<proteinExistence type="inferred from homology"/>
<dbReference type="InterPro" id="IPR049039">
    <property type="entry name" value="RMD1-3_a_helical_rpt"/>
</dbReference>
<evidence type="ECO:0000256" key="9">
    <source>
        <dbReference type="ARBA" id="ARBA00041958"/>
    </source>
</evidence>
<comment type="subcellular location">
    <subcellularLocation>
        <location evidence="1">Cytoplasm</location>
        <location evidence="1">Cytoskeleton</location>
    </subcellularLocation>
</comment>
<evidence type="ECO:0000256" key="2">
    <source>
        <dbReference type="ARBA" id="ARBA00011375"/>
    </source>
</evidence>
<evidence type="ECO:0000256" key="5">
    <source>
        <dbReference type="ARBA" id="ARBA00022803"/>
    </source>
</evidence>
<accession>A0A0P7U5K5</accession>
<name>A0A0P7U5K5_SCLFO</name>
<sequence length="399" mass="45042">MALPARCGPFARCLLRGVKRQCWSACSRALLLTGSRFAFLFSLPAYVEHKTLKRVSYLTVVHAHDKVEELLERADYLYSCGETEKLYELLSQHHNSDDAELLWRLARASRDLALLSHITAEEKKRLTYEAFEFAKKALEKNEDCFAAHKWYAVCLSEVAEYEGVKVKIATSYTIKEHLERAIQLNPKDATMDPNFYSKNLVMLGKTYLMLKDKEKAVLWLTRARDYPPRSEEDKQVVEAEEEEQEEEAGSLGEGLGFECVLVTDWCPMLSASPPPPALHPVLPGEVGEDEHVPVSPVDSCPRPSPCSCPRDTLAQLSTGSARRSSAESTVTVRACTRHTQQSAVLHAISATHGRATDEPRTTDLPEERREAERSAAAKWRHCALCLCVEQRVRHRKDLY</sequence>
<protein>
    <recommendedName>
        <fullName evidence="8">Regulator of microtubule dynamics protein 1</fullName>
    </recommendedName>
    <alternativeName>
        <fullName evidence="9">Protein FAM82B</fullName>
    </alternativeName>
</protein>
<comment type="similarity">
    <text evidence="7">Belongs to the RMDN family.</text>
</comment>
<comment type="subunit">
    <text evidence="2">Interacts with microtubules.</text>
</comment>
<dbReference type="GO" id="GO:0097431">
    <property type="term" value="C:mitotic spindle pole"/>
    <property type="evidence" value="ECO:0007669"/>
    <property type="project" value="TreeGrafter"/>
</dbReference>
<dbReference type="Gene3D" id="1.25.40.10">
    <property type="entry name" value="Tetratricopeptide repeat domain"/>
    <property type="match status" value="1"/>
</dbReference>
<evidence type="ECO:0000256" key="4">
    <source>
        <dbReference type="ARBA" id="ARBA00022737"/>
    </source>
</evidence>
<dbReference type="STRING" id="113540.ENSSFOP00015014331"/>
<keyword evidence="5" id="KW-0802">TPR repeat</keyword>
<evidence type="ECO:0000256" key="8">
    <source>
        <dbReference type="ARBA" id="ARBA00039966"/>
    </source>
</evidence>
<organism evidence="11 12">
    <name type="scientific">Scleropages formosus</name>
    <name type="common">Asian bonytongue</name>
    <name type="synonym">Osteoglossum formosum</name>
    <dbReference type="NCBI Taxonomy" id="113540"/>
    <lineage>
        <taxon>Eukaryota</taxon>
        <taxon>Metazoa</taxon>
        <taxon>Chordata</taxon>
        <taxon>Craniata</taxon>
        <taxon>Vertebrata</taxon>
        <taxon>Euteleostomi</taxon>
        <taxon>Actinopterygii</taxon>
        <taxon>Neopterygii</taxon>
        <taxon>Teleostei</taxon>
        <taxon>Osteoglossocephala</taxon>
        <taxon>Osteoglossomorpha</taxon>
        <taxon>Osteoglossiformes</taxon>
        <taxon>Osteoglossidae</taxon>
        <taxon>Scleropages</taxon>
    </lineage>
</organism>
<evidence type="ECO:0000313" key="11">
    <source>
        <dbReference type="EMBL" id="KPP62629.1"/>
    </source>
</evidence>
<dbReference type="AlphaFoldDB" id="A0A0P7U5K5"/>
<feature type="region of interest" description="Disordered" evidence="10">
    <location>
        <begin position="351"/>
        <end position="370"/>
    </location>
</feature>
<feature type="compositionally biased region" description="Acidic residues" evidence="10">
    <location>
        <begin position="238"/>
        <end position="248"/>
    </location>
</feature>
<dbReference type="PANTHER" id="PTHR16056">
    <property type="entry name" value="REGULATOR OF MICROTUBULE DYNAMICS PROTEIN"/>
    <property type="match status" value="1"/>
</dbReference>
<feature type="region of interest" description="Disordered" evidence="10">
    <location>
        <begin position="229"/>
        <end position="251"/>
    </location>
</feature>
<dbReference type="GO" id="GO:0008017">
    <property type="term" value="F:microtubule binding"/>
    <property type="evidence" value="ECO:0007669"/>
    <property type="project" value="TreeGrafter"/>
</dbReference>
<evidence type="ECO:0000313" key="12">
    <source>
        <dbReference type="Proteomes" id="UP000034805"/>
    </source>
</evidence>
<dbReference type="Pfam" id="PF21033">
    <property type="entry name" value="RMD1-3"/>
    <property type="match status" value="1"/>
</dbReference>
<feature type="compositionally biased region" description="Basic and acidic residues" evidence="10">
    <location>
        <begin position="354"/>
        <end position="370"/>
    </location>
</feature>
<dbReference type="SUPFAM" id="SSF48452">
    <property type="entry name" value="TPR-like"/>
    <property type="match status" value="1"/>
</dbReference>
<keyword evidence="3" id="KW-0963">Cytoplasm</keyword>
<evidence type="ECO:0000256" key="3">
    <source>
        <dbReference type="ARBA" id="ARBA00022490"/>
    </source>
</evidence>